<dbReference type="AlphaFoldDB" id="A0A3T0E6X9"/>
<proteinExistence type="predicted"/>
<reference evidence="2 3" key="1">
    <citation type="submission" date="2016-12" db="EMBL/GenBank/DDBJ databases">
        <title>The genome of dimorphic prosthecate Glycocaulis alkaliphilus 6b-8t, isolated from crude oil dictates its adaptability in petroleum environments.</title>
        <authorList>
            <person name="Wu X.-L."/>
            <person name="Geng S."/>
        </authorList>
    </citation>
    <scope>NUCLEOTIDE SEQUENCE [LARGE SCALE GENOMIC DNA]</scope>
    <source>
        <strain evidence="2 3">6B-8</strain>
    </source>
</reference>
<dbReference type="KEGG" id="gak:X907_0586"/>
<keyword evidence="3" id="KW-1185">Reference proteome</keyword>
<feature type="coiled-coil region" evidence="1">
    <location>
        <begin position="46"/>
        <end position="87"/>
    </location>
</feature>
<protein>
    <submittedName>
        <fullName evidence="2">Uncharacterized protein</fullName>
    </submittedName>
</protein>
<name>A0A3T0E6X9_9PROT</name>
<dbReference type="EMBL" id="CP018911">
    <property type="protein sequence ID" value="AZU03133.1"/>
    <property type="molecule type" value="Genomic_DNA"/>
</dbReference>
<gene>
    <name evidence="2" type="ORF">X907_0586</name>
</gene>
<dbReference type="Proteomes" id="UP000286954">
    <property type="component" value="Chromosome"/>
</dbReference>
<accession>A0A3T0E6X9</accession>
<keyword evidence="1" id="KW-0175">Coiled coil</keyword>
<evidence type="ECO:0000313" key="3">
    <source>
        <dbReference type="Proteomes" id="UP000286954"/>
    </source>
</evidence>
<evidence type="ECO:0000256" key="1">
    <source>
        <dbReference type="SAM" id="Coils"/>
    </source>
</evidence>
<evidence type="ECO:0000313" key="2">
    <source>
        <dbReference type="EMBL" id="AZU03133.1"/>
    </source>
</evidence>
<organism evidence="2 3">
    <name type="scientific">Glycocaulis alkaliphilus</name>
    <dbReference type="NCBI Taxonomy" id="1434191"/>
    <lineage>
        <taxon>Bacteria</taxon>
        <taxon>Pseudomonadati</taxon>
        <taxon>Pseudomonadota</taxon>
        <taxon>Alphaproteobacteria</taxon>
        <taxon>Maricaulales</taxon>
        <taxon>Maricaulaceae</taxon>
        <taxon>Glycocaulis</taxon>
    </lineage>
</organism>
<sequence>MWKIIGAGLAGYFVLGLFAVTLDQLLPGRALREAERLQARQDEAAERQARQAARAVERRIREAAREARQLDREARAAADQAEQARRDAIRQAVCRRSPSCWADHHLADAHYACRASLESLARYRSRWTTRPGERRFTRVVSVADGGHGVIIYAGDRIELQNGFGAWQPHTYACAYDPERGTGLALSMQAGRL</sequence>